<evidence type="ECO:0000313" key="2">
    <source>
        <dbReference type="EMBL" id="WMV55529.1"/>
    </source>
</evidence>
<organism evidence="2 3">
    <name type="scientific">Solanum verrucosum</name>
    <dbReference type="NCBI Taxonomy" id="315347"/>
    <lineage>
        <taxon>Eukaryota</taxon>
        <taxon>Viridiplantae</taxon>
        <taxon>Streptophyta</taxon>
        <taxon>Embryophyta</taxon>
        <taxon>Tracheophyta</taxon>
        <taxon>Spermatophyta</taxon>
        <taxon>Magnoliopsida</taxon>
        <taxon>eudicotyledons</taxon>
        <taxon>Gunneridae</taxon>
        <taxon>Pentapetalae</taxon>
        <taxon>asterids</taxon>
        <taxon>lamiids</taxon>
        <taxon>Solanales</taxon>
        <taxon>Solanaceae</taxon>
        <taxon>Solanoideae</taxon>
        <taxon>Solaneae</taxon>
        <taxon>Solanum</taxon>
    </lineage>
</organism>
<feature type="domain" description="Integrase zinc-binding" evidence="1">
    <location>
        <begin position="24"/>
        <end position="56"/>
    </location>
</feature>
<dbReference type="EMBL" id="CP133622">
    <property type="protein sequence ID" value="WMV55529.1"/>
    <property type="molecule type" value="Genomic_DNA"/>
</dbReference>
<keyword evidence="3" id="KW-1185">Reference proteome</keyword>
<dbReference type="Pfam" id="PF17921">
    <property type="entry name" value="Integrase_H2C2"/>
    <property type="match status" value="1"/>
</dbReference>
<dbReference type="AlphaFoldDB" id="A0AAF0V1P8"/>
<dbReference type="InterPro" id="IPR041588">
    <property type="entry name" value="Integrase_H2C2"/>
</dbReference>
<dbReference type="Proteomes" id="UP001234989">
    <property type="component" value="Chromosome 11"/>
</dbReference>
<gene>
    <name evidence="2" type="ORF">MTR67_048914</name>
</gene>
<protein>
    <recommendedName>
        <fullName evidence="1">Integrase zinc-binding domain-containing protein</fullName>
    </recommendedName>
</protein>
<evidence type="ECO:0000313" key="3">
    <source>
        <dbReference type="Proteomes" id="UP001234989"/>
    </source>
</evidence>
<accession>A0AAF0V1P8</accession>
<name>A0AAF0V1P8_SOLVR</name>
<proteinExistence type="predicted"/>
<evidence type="ECO:0000259" key="1">
    <source>
        <dbReference type="Pfam" id="PF17921"/>
    </source>
</evidence>
<sequence length="63" mass="7560">MAFEKEGDGVSRYQCRLYVPKVDELQERIMEESHSSTYSIHPGSTKMYLDLREVYWQYVKVDH</sequence>
<reference evidence="2" key="1">
    <citation type="submission" date="2023-08" db="EMBL/GenBank/DDBJ databases">
        <title>A de novo genome assembly of Solanum verrucosum Schlechtendal, a Mexican diploid species geographically isolated from the other diploid A-genome species in potato relatives.</title>
        <authorList>
            <person name="Hosaka K."/>
        </authorList>
    </citation>
    <scope>NUCLEOTIDE SEQUENCE</scope>
    <source>
        <tissue evidence="2">Young leaves</tissue>
    </source>
</reference>
<dbReference type="Gene3D" id="1.10.340.70">
    <property type="match status" value="1"/>
</dbReference>